<proteinExistence type="predicted"/>
<organism evidence="1 2">
    <name type="scientific">Pisolithus microcarpus 441</name>
    <dbReference type="NCBI Taxonomy" id="765257"/>
    <lineage>
        <taxon>Eukaryota</taxon>
        <taxon>Fungi</taxon>
        <taxon>Dikarya</taxon>
        <taxon>Basidiomycota</taxon>
        <taxon>Agaricomycotina</taxon>
        <taxon>Agaricomycetes</taxon>
        <taxon>Agaricomycetidae</taxon>
        <taxon>Boletales</taxon>
        <taxon>Sclerodermatineae</taxon>
        <taxon>Pisolithaceae</taxon>
        <taxon>Pisolithus</taxon>
    </lineage>
</organism>
<reference evidence="2" key="2">
    <citation type="submission" date="2015-01" db="EMBL/GenBank/DDBJ databases">
        <title>Evolutionary Origins and Diversification of the Mycorrhizal Mutualists.</title>
        <authorList>
            <consortium name="DOE Joint Genome Institute"/>
            <consortium name="Mycorrhizal Genomics Consortium"/>
            <person name="Kohler A."/>
            <person name="Kuo A."/>
            <person name="Nagy L.G."/>
            <person name="Floudas D."/>
            <person name="Copeland A."/>
            <person name="Barry K.W."/>
            <person name="Cichocki N."/>
            <person name="Veneault-Fourrey C."/>
            <person name="LaButti K."/>
            <person name="Lindquist E.A."/>
            <person name="Lipzen A."/>
            <person name="Lundell T."/>
            <person name="Morin E."/>
            <person name="Murat C."/>
            <person name="Riley R."/>
            <person name="Ohm R."/>
            <person name="Sun H."/>
            <person name="Tunlid A."/>
            <person name="Henrissat B."/>
            <person name="Grigoriev I.V."/>
            <person name="Hibbett D.S."/>
            <person name="Martin F."/>
        </authorList>
    </citation>
    <scope>NUCLEOTIDE SEQUENCE [LARGE SCALE GENOMIC DNA]</scope>
    <source>
        <strain evidence="2">441</strain>
    </source>
</reference>
<sequence length="81" mass="8882">MARVCFEVSSISIAFHPQPQLNRSQPRVGKCITTQTSLMAQRSFFHRLRSQARAMQNTCACLPSCGTRQSAGPCAARALRG</sequence>
<dbReference type="AlphaFoldDB" id="A0A0C9YE23"/>
<evidence type="ECO:0000313" key="1">
    <source>
        <dbReference type="EMBL" id="KIK12094.1"/>
    </source>
</evidence>
<reference evidence="1 2" key="1">
    <citation type="submission" date="2014-04" db="EMBL/GenBank/DDBJ databases">
        <authorList>
            <consortium name="DOE Joint Genome Institute"/>
            <person name="Kuo A."/>
            <person name="Kohler A."/>
            <person name="Costa M.D."/>
            <person name="Nagy L.G."/>
            <person name="Floudas D."/>
            <person name="Copeland A."/>
            <person name="Barry K.W."/>
            <person name="Cichocki N."/>
            <person name="Veneault-Fourrey C."/>
            <person name="LaButti K."/>
            <person name="Lindquist E.A."/>
            <person name="Lipzen A."/>
            <person name="Lundell T."/>
            <person name="Morin E."/>
            <person name="Murat C."/>
            <person name="Sun H."/>
            <person name="Tunlid A."/>
            <person name="Henrissat B."/>
            <person name="Grigoriev I.V."/>
            <person name="Hibbett D.S."/>
            <person name="Martin F."/>
            <person name="Nordberg H.P."/>
            <person name="Cantor M.N."/>
            <person name="Hua S.X."/>
        </authorList>
    </citation>
    <scope>NUCLEOTIDE SEQUENCE [LARGE SCALE GENOMIC DNA]</scope>
    <source>
        <strain evidence="1 2">441</strain>
    </source>
</reference>
<protein>
    <submittedName>
        <fullName evidence="1">Uncharacterized protein</fullName>
    </submittedName>
</protein>
<evidence type="ECO:0000313" key="2">
    <source>
        <dbReference type="Proteomes" id="UP000054018"/>
    </source>
</evidence>
<accession>A0A0C9YE23</accession>
<gene>
    <name evidence="1" type="ORF">PISMIDRAFT_464661</name>
</gene>
<dbReference type="HOGENOM" id="CLU_2574780_0_0_1"/>
<keyword evidence="2" id="KW-1185">Reference proteome</keyword>
<dbReference type="EMBL" id="KN834117">
    <property type="protein sequence ID" value="KIK12094.1"/>
    <property type="molecule type" value="Genomic_DNA"/>
</dbReference>
<dbReference type="Proteomes" id="UP000054018">
    <property type="component" value="Unassembled WGS sequence"/>
</dbReference>
<name>A0A0C9YE23_9AGAM</name>